<dbReference type="Proteomes" id="UP001148313">
    <property type="component" value="Unassembled WGS sequence"/>
</dbReference>
<evidence type="ECO:0000313" key="2">
    <source>
        <dbReference type="Proteomes" id="UP001148313"/>
    </source>
</evidence>
<dbReference type="EMBL" id="JAPJZH010000001">
    <property type="protein sequence ID" value="MDA4843987.1"/>
    <property type="molecule type" value="Genomic_DNA"/>
</dbReference>
<gene>
    <name evidence="1" type="ORF">OOZ53_01435</name>
</gene>
<dbReference type="RefSeq" id="WP_271087505.1">
    <property type="nucleotide sequence ID" value="NZ_JAPJZH010000001.1"/>
</dbReference>
<organism evidence="1 2">
    <name type="scientific">Hoeflea poritis</name>
    <dbReference type="NCBI Taxonomy" id="2993659"/>
    <lineage>
        <taxon>Bacteria</taxon>
        <taxon>Pseudomonadati</taxon>
        <taxon>Pseudomonadota</taxon>
        <taxon>Alphaproteobacteria</taxon>
        <taxon>Hyphomicrobiales</taxon>
        <taxon>Rhizobiaceae</taxon>
        <taxon>Hoeflea</taxon>
    </lineage>
</organism>
<evidence type="ECO:0000313" key="1">
    <source>
        <dbReference type="EMBL" id="MDA4843987.1"/>
    </source>
</evidence>
<keyword evidence="2" id="KW-1185">Reference proteome</keyword>
<name>A0ABT4VH11_9HYPH</name>
<comment type="caution">
    <text evidence="1">The sequence shown here is derived from an EMBL/GenBank/DDBJ whole genome shotgun (WGS) entry which is preliminary data.</text>
</comment>
<sequence length="158" mass="17671">MTLILLGALTISGCFFVSKSEVKKRVQSALPNVEITSDIFRLDPDCSFTTWIVHDELTADQVLQSSALASFQQLGKTWREYRSYSGFISAENREGRPGIAHELSGAALSAKQCFHLDDDITLELLGTEPIIATTTIHGLSVLFFFKKDMSKFYHFTSR</sequence>
<proteinExistence type="predicted"/>
<protein>
    <recommendedName>
        <fullName evidence="3">Lipoprotein</fullName>
    </recommendedName>
</protein>
<evidence type="ECO:0008006" key="3">
    <source>
        <dbReference type="Google" id="ProtNLM"/>
    </source>
</evidence>
<reference evidence="1" key="1">
    <citation type="submission" date="2022-11" db="EMBL/GenBank/DDBJ databases">
        <title>Hoeflea poritis sp. nov., isolated from scleractinian coral Porites lutea.</title>
        <authorList>
            <person name="Zhang G."/>
            <person name="Wei Q."/>
            <person name="Cai L."/>
        </authorList>
    </citation>
    <scope>NUCLEOTIDE SEQUENCE</scope>
    <source>
        <strain evidence="1">E7-10</strain>
    </source>
</reference>
<accession>A0ABT4VH11</accession>